<evidence type="ECO:0000313" key="2">
    <source>
        <dbReference type="Proteomes" id="UP000325440"/>
    </source>
</evidence>
<name>A0A5E4M9H4_9HEMI</name>
<dbReference type="EMBL" id="CABPRJ010000058">
    <property type="protein sequence ID" value="VVC27040.1"/>
    <property type="molecule type" value="Genomic_DNA"/>
</dbReference>
<accession>A0A5E4M9H4</accession>
<organism evidence="1 2">
    <name type="scientific">Cinara cedri</name>
    <dbReference type="NCBI Taxonomy" id="506608"/>
    <lineage>
        <taxon>Eukaryota</taxon>
        <taxon>Metazoa</taxon>
        <taxon>Ecdysozoa</taxon>
        <taxon>Arthropoda</taxon>
        <taxon>Hexapoda</taxon>
        <taxon>Insecta</taxon>
        <taxon>Pterygota</taxon>
        <taxon>Neoptera</taxon>
        <taxon>Paraneoptera</taxon>
        <taxon>Hemiptera</taxon>
        <taxon>Sternorrhyncha</taxon>
        <taxon>Aphidomorpha</taxon>
        <taxon>Aphidoidea</taxon>
        <taxon>Aphididae</taxon>
        <taxon>Lachninae</taxon>
        <taxon>Cinara</taxon>
    </lineage>
</organism>
<sequence length="172" mass="20133">MYSPDFQFSDFYGYPDKVLGSSRSQDINSINSSVTNKEKSKTLLYVSYLRPIKGFEKNFWPGVQSRPRNIREAEKRKFIPIVWKTNDINVYKTKRMERFGHIWRAEDDILKKVTTATIQKKRPLGRPRTRWKDAVKRDIQLLDVNASLELALNRESWKDLLVAAQVLQGPLS</sequence>
<proteinExistence type="predicted"/>
<dbReference type="OrthoDB" id="6819241at2759"/>
<dbReference type="Proteomes" id="UP000325440">
    <property type="component" value="Unassembled WGS sequence"/>
</dbReference>
<evidence type="ECO:0000313" key="1">
    <source>
        <dbReference type="EMBL" id="VVC27040.1"/>
    </source>
</evidence>
<keyword evidence="2" id="KW-1185">Reference proteome</keyword>
<reference evidence="1 2" key="1">
    <citation type="submission" date="2019-08" db="EMBL/GenBank/DDBJ databases">
        <authorList>
            <person name="Alioto T."/>
            <person name="Alioto T."/>
            <person name="Gomez Garrido J."/>
        </authorList>
    </citation>
    <scope>NUCLEOTIDE SEQUENCE [LARGE SCALE GENOMIC DNA]</scope>
</reference>
<protein>
    <submittedName>
        <fullName evidence="1">Uncharacterized protein</fullName>
    </submittedName>
</protein>
<dbReference type="AlphaFoldDB" id="A0A5E4M9H4"/>
<gene>
    <name evidence="1" type="ORF">CINCED_3A006458</name>
</gene>